<evidence type="ECO:0008006" key="9">
    <source>
        <dbReference type="Google" id="ProtNLM"/>
    </source>
</evidence>
<dbReference type="Proteomes" id="UP000178583">
    <property type="component" value="Unassembled WGS sequence"/>
</dbReference>
<dbReference type="InterPro" id="IPR050130">
    <property type="entry name" value="ClpA_ClpB"/>
</dbReference>
<dbReference type="GO" id="GO:0016887">
    <property type="term" value="F:ATP hydrolysis activity"/>
    <property type="evidence" value="ECO:0007669"/>
    <property type="project" value="InterPro"/>
</dbReference>
<dbReference type="EMBL" id="MEZY01000040">
    <property type="protein sequence ID" value="OGD62990.1"/>
    <property type="molecule type" value="Genomic_DNA"/>
</dbReference>
<feature type="domain" description="Clp ATPase C-terminal" evidence="6">
    <location>
        <begin position="749"/>
        <end position="835"/>
    </location>
</feature>
<accession>A0A1F5E6Q7</accession>
<evidence type="ECO:0000256" key="3">
    <source>
        <dbReference type="ARBA" id="ARBA00023186"/>
    </source>
</evidence>
<dbReference type="FunFam" id="3.40.50.300:FF:000025">
    <property type="entry name" value="ATP-dependent Clp protease subunit"/>
    <property type="match status" value="1"/>
</dbReference>
<gene>
    <name evidence="7" type="ORF">A2215_02565</name>
</gene>
<dbReference type="SMART" id="SM00382">
    <property type="entry name" value="AAA"/>
    <property type="match status" value="2"/>
</dbReference>
<dbReference type="Pfam" id="PF07724">
    <property type="entry name" value="AAA_2"/>
    <property type="match status" value="1"/>
</dbReference>
<dbReference type="Gene3D" id="1.10.8.60">
    <property type="match status" value="2"/>
</dbReference>
<organism evidence="7 8">
    <name type="scientific">Candidatus Berkelbacteria bacterium RIFOXYA2_FULL_43_10</name>
    <dbReference type="NCBI Taxonomy" id="1797472"/>
    <lineage>
        <taxon>Bacteria</taxon>
        <taxon>Candidatus Berkelbacteria</taxon>
    </lineage>
</organism>
<dbReference type="InterPro" id="IPR003593">
    <property type="entry name" value="AAA+_ATPase"/>
</dbReference>
<dbReference type="GO" id="GO:0034605">
    <property type="term" value="P:cellular response to heat"/>
    <property type="evidence" value="ECO:0007669"/>
    <property type="project" value="TreeGrafter"/>
</dbReference>
<dbReference type="CDD" id="cd00009">
    <property type="entry name" value="AAA"/>
    <property type="match status" value="1"/>
</dbReference>
<dbReference type="CDD" id="cd19499">
    <property type="entry name" value="RecA-like_ClpB_Hsp104-like"/>
    <property type="match status" value="1"/>
</dbReference>
<feature type="transmembrane region" description="Helical" evidence="4">
    <location>
        <begin position="32"/>
        <end position="51"/>
    </location>
</feature>
<comment type="caution">
    <text evidence="7">The sequence shown here is derived from an EMBL/GenBank/DDBJ whole genome shotgun (WGS) entry which is preliminary data.</text>
</comment>
<reference evidence="7 8" key="1">
    <citation type="journal article" date="2016" name="Nat. Commun.">
        <title>Thousands of microbial genomes shed light on interconnected biogeochemical processes in an aquifer system.</title>
        <authorList>
            <person name="Anantharaman K."/>
            <person name="Brown C.T."/>
            <person name="Hug L.A."/>
            <person name="Sharon I."/>
            <person name="Castelle C.J."/>
            <person name="Probst A.J."/>
            <person name="Thomas B.C."/>
            <person name="Singh A."/>
            <person name="Wilkins M.J."/>
            <person name="Karaoz U."/>
            <person name="Brodie E.L."/>
            <person name="Williams K.H."/>
            <person name="Hubbard S.S."/>
            <person name="Banfield J.F."/>
        </authorList>
    </citation>
    <scope>NUCLEOTIDE SEQUENCE [LARGE SCALE GENOMIC DNA]</scope>
</reference>
<dbReference type="InterPro" id="IPR027417">
    <property type="entry name" value="P-loop_NTPase"/>
</dbReference>
<feature type="domain" description="AAA+ ATPase" evidence="5">
    <location>
        <begin position="303"/>
        <end position="448"/>
    </location>
</feature>
<feature type="transmembrane region" description="Helical" evidence="4">
    <location>
        <begin position="105"/>
        <end position="124"/>
    </location>
</feature>
<evidence type="ECO:0000256" key="4">
    <source>
        <dbReference type="SAM" id="Phobius"/>
    </source>
</evidence>
<dbReference type="GO" id="GO:0005737">
    <property type="term" value="C:cytoplasm"/>
    <property type="evidence" value="ECO:0007669"/>
    <property type="project" value="TreeGrafter"/>
</dbReference>
<evidence type="ECO:0000313" key="7">
    <source>
        <dbReference type="EMBL" id="OGD62990.1"/>
    </source>
</evidence>
<dbReference type="Pfam" id="PF10431">
    <property type="entry name" value="ClpB_D2-small"/>
    <property type="match status" value="1"/>
</dbReference>
<dbReference type="SMART" id="SM01086">
    <property type="entry name" value="ClpB_D2-small"/>
    <property type="match status" value="1"/>
</dbReference>
<dbReference type="PANTHER" id="PTHR11638">
    <property type="entry name" value="ATP-DEPENDENT CLP PROTEASE"/>
    <property type="match status" value="1"/>
</dbReference>
<dbReference type="InterPro" id="IPR019489">
    <property type="entry name" value="Clp_ATPase_C"/>
</dbReference>
<dbReference type="InterPro" id="IPR003959">
    <property type="entry name" value="ATPase_AAA_core"/>
</dbReference>
<dbReference type="PANTHER" id="PTHR11638:SF175">
    <property type="entry name" value="ATP-DEPENDENT CLP PROTEASE, ATP-BINDING SUBUNIT CLPC"/>
    <property type="match status" value="1"/>
</dbReference>
<dbReference type="PRINTS" id="PR00300">
    <property type="entry name" value="CLPPROTEASEA"/>
</dbReference>
<keyword evidence="4" id="KW-0812">Transmembrane</keyword>
<protein>
    <recommendedName>
        <fullName evidence="9">Clp R domain-containing protein</fullName>
    </recommendedName>
</protein>
<keyword evidence="4" id="KW-0472">Membrane</keyword>
<keyword evidence="3" id="KW-0143">Chaperone</keyword>
<feature type="domain" description="AAA+ ATPase" evidence="5">
    <location>
        <begin position="579"/>
        <end position="720"/>
    </location>
</feature>
<proteinExistence type="predicted"/>
<sequence length="835" mass="92109">MKTDNQKIDPLGTVIGKAVNIDFIVSNPLIKIIWLVVWLAGIISIFLFLDYSYPKILNLDMPIYGLAYIVLGIFMFFLAVRQFFVAKVRYPKQVTLDAISNAGESVNIFAVFSFALAKVWMKYLGNTEKKNSKDLLSAILKSVDMNFILARIGIGEGQLEPTLSSKSGVEIAAVISRALEVAKAESHHQIEIGDVFVALCELDSELRKYISDLKLEISDIANIVYWQTQVIRENIKSRHKLFDPENLRLSGGVGRDWAYGFALLLRQYSSDLTAWVASQGLGLRIIGHDRHIKAIEEALSRQTGGNVVLVGEPGVGKKTTVLGFAKKIYEGKAMPAVNNKHIVQINIDSLLAGSGGPGEITQRISQVLSEAASAGNIIIFIDHIENLLSSGDAGKVNAVEVLLPFLEAPEVHIIGTADIGSFNRYIAPNSALLQRMMKIEIEEPPKADMIRILEDVVPEVEYHTKSLVSYGALKEAIVAAEKYILNAPDPEKSINLLDGSAARASSERGETIVTPEDIHLYVTEKFDVPSSEAEEGEKQKLLSLEDEMHKRVVGQEEALAAIANAMRRSRANITESKKPIGSFLFLGTTGVGKTETAKALAQSYFGDEERMIRFDMSEYQNKADIYRLIGSNSGTEENPGILTSEVREKPFSLLLFDEIEKANPDILNLFLQILDEGRLTDGSGRPVSFTNAIIIATSNAGANLIRQSIGSGVEYEATKKTLMEYLQNENIYRPEFLNRFTGIIVFSPLSVHQIVQIAGIMIKNLQTVVFKNQGVKVEITPDGVQKLAQLGFDPQMGARPMARTIQEKVENILAKKLLASELKKGDTITFTSRDF</sequence>
<name>A0A1F5E6Q7_9BACT</name>
<dbReference type="Pfam" id="PF17871">
    <property type="entry name" value="AAA_lid_9"/>
    <property type="match status" value="1"/>
</dbReference>
<dbReference type="SUPFAM" id="SSF52540">
    <property type="entry name" value="P-loop containing nucleoside triphosphate hydrolases"/>
    <property type="match status" value="2"/>
</dbReference>
<dbReference type="GO" id="GO:0005524">
    <property type="term" value="F:ATP binding"/>
    <property type="evidence" value="ECO:0007669"/>
    <property type="project" value="UniProtKB-KW"/>
</dbReference>
<feature type="transmembrane region" description="Helical" evidence="4">
    <location>
        <begin position="63"/>
        <end position="85"/>
    </location>
</feature>
<dbReference type="AlphaFoldDB" id="A0A1F5E6Q7"/>
<keyword evidence="2" id="KW-0067">ATP-binding</keyword>
<dbReference type="Gene3D" id="3.40.50.300">
    <property type="entry name" value="P-loop containing nucleotide triphosphate hydrolases"/>
    <property type="match status" value="2"/>
</dbReference>
<evidence type="ECO:0000256" key="1">
    <source>
        <dbReference type="ARBA" id="ARBA00022741"/>
    </source>
</evidence>
<evidence type="ECO:0000259" key="6">
    <source>
        <dbReference type="SMART" id="SM01086"/>
    </source>
</evidence>
<dbReference type="InterPro" id="IPR001270">
    <property type="entry name" value="ClpA/B"/>
</dbReference>
<dbReference type="InterPro" id="IPR041546">
    <property type="entry name" value="ClpA/ClpB_AAA_lid"/>
</dbReference>
<dbReference type="Pfam" id="PF00004">
    <property type="entry name" value="AAA"/>
    <property type="match status" value="1"/>
</dbReference>
<keyword evidence="4" id="KW-1133">Transmembrane helix</keyword>
<evidence type="ECO:0000259" key="5">
    <source>
        <dbReference type="SMART" id="SM00382"/>
    </source>
</evidence>
<evidence type="ECO:0000256" key="2">
    <source>
        <dbReference type="ARBA" id="ARBA00022840"/>
    </source>
</evidence>
<dbReference type="STRING" id="1797472.A2215_02565"/>
<evidence type="ECO:0000313" key="8">
    <source>
        <dbReference type="Proteomes" id="UP000178583"/>
    </source>
</evidence>
<keyword evidence="1" id="KW-0547">Nucleotide-binding</keyword>